<dbReference type="CDD" id="cd05799">
    <property type="entry name" value="PGM2"/>
    <property type="match status" value="1"/>
</dbReference>
<dbReference type="GO" id="GO:0004614">
    <property type="term" value="F:phosphoglucomutase activity"/>
    <property type="evidence" value="ECO:0007669"/>
    <property type="project" value="UniProtKB-EC"/>
</dbReference>
<dbReference type="Gene3D" id="3.40.120.10">
    <property type="entry name" value="Alpha-D-Glucose-1,6-Bisphosphate, subunit A, domain 3"/>
    <property type="match status" value="3"/>
</dbReference>
<dbReference type="PANTHER" id="PTHR45745:SF1">
    <property type="entry name" value="PHOSPHOGLUCOMUTASE 2B-RELATED"/>
    <property type="match status" value="1"/>
</dbReference>
<dbReference type="InterPro" id="IPR005843">
    <property type="entry name" value="A-D-PHexomutase_C"/>
</dbReference>
<evidence type="ECO:0000256" key="12">
    <source>
        <dbReference type="ARBA" id="ARBA00041398"/>
    </source>
</evidence>
<dbReference type="InterPro" id="IPR016055">
    <property type="entry name" value="A-D-PHexomutase_a/b/a-I/II/III"/>
</dbReference>
<proteinExistence type="inferred from homology"/>
<comment type="catalytic activity">
    <reaction evidence="1">
        <text>alpha-D-glucose 1-phosphate = alpha-D-glucose 6-phosphate</text>
        <dbReference type="Rhea" id="RHEA:23536"/>
        <dbReference type="ChEBI" id="CHEBI:58225"/>
        <dbReference type="ChEBI" id="CHEBI:58601"/>
        <dbReference type="EC" id="5.4.2.2"/>
    </reaction>
</comment>
<evidence type="ECO:0000313" key="19">
    <source>
        <dbReference type="EMBL" id="HIW85660.1"/>
    </source>
</evidence>
<dbReference type="Proteomes" id="UP000824205">
    <property type="component" value="Unassembled WGS sequence"/>
</dbReference>
<name>A0A9D1RDW2_9FIRM</name>
<dbReference type="InterPro" id="IPR016066">
    <property type="entry name" value="A-D-PHexomutase_CS"/>
</dbReference>
<feature type="domain" description="Alpha-D-phosphohexomutase alpha/beta/alpha" evidence="16">
    <location>
        <begin position="41"/>
        <end position="178"/>
    </location>
</feature>
<dbReference type="SUPFAM" id="SSF53738">
    <property type="entry name" value="Phosphoglucomutase, first 3 domains"/>
    <property type="match status" value="3"/>
</dbReference>
<evidence type="ECO:0000259" key="17">
    <source>
        <dbReference type="Pfam" id="PF02879"/>
    </source>
</evidence>
<dbReference type="InterPro" id="IPR005841">
    <property type="entry name" value="Alpha-D-phosphohexomutase_SF"/>
</dbReference>
<evidence type="ECO:0000313" key="20">
    <source>
        <dbReference type="Proteomes" id="UP000824205"/>
    </source>
</evidence>
<reference evidence="19" key="1">
    <citation type="journal article" date="2021" name="PeerJ">
        <title>Extensive microbial diversity within the chicken gut microbiome revealed by metagenomics and culture.</title>
        <authorList>
            <person name="Gilroy R."/>
            <person name="Ravi A."/>
            <person name="Getino M."/>
            <person name="Pursley I."/>
            <person name="Horton D.L."/>
            <person name="Alikhan N.F."/>
            <person name="Baker D."/>
            <person name="Gharbi K."/>
            <person name="Hall N."/>
            <person name="Watson M."/>
            <person name="Adriaenssens E.M."/>
            <person name="Foster-Nyarko E."/>
            <person name="Jarju S."/>
            <person name="Secka A."/>
            <person name="Antonio M."/>
            <person name="Oren A."/>
            <person name="Chaudhuri R.R."/>
            <person name="La Ragione R."/>
            <person name="Hildebrand F."/>
            <person name="Pallen M.J."/>
        </authorList>
    </citation>
    <scope>NUCLEOTIDE SEQUENCE</scope>
    <source>
        <strain evidence="19">421</strain>
    </source>
</reference>
<comment type="cofactor">
    <cofactor evidence="2">
        <name>Mg(2+)</name>
        <dbReference type="ChEBI" id="CHEBI:18420"/>
    </cofactor>
</comment>
<organism evidence="19 20">
    <name type="scientific">Candidatus Eubacterium faecipullorum</name>
    <dbReference type="NCBI Taxonomy" id="2838571"/>
    <lineage>
        <taxon>Bacteria</taxon>
        <taxon>Bacillati</taxon>
        <taxon>Bacillota</taxon>
        <taxon>Clostridia</taxon>
        <taxon>Eubacteriales</taxon>
        <taxon>Eubacteriaceae</taxon>
        <taxon>Eubacterium</taxon>
    </lineage>
</organism>
<comment type="similarity">
    <text evidence="5 14">Belongs to the phosphohexose mutase family.</text>
</comment>
<accession>A0A9D1RDW2</accession>
<evidence type="ECO:0000259" key="15">
    <source>
        <dbReference type="Pfam" id="PF00408"/>
    </source>
</evidence>
<dbReference type="Pfam" id="PF00408">
    <property type="entry name" value="PGM_PMM_IV"/>
    <property type="match status" value="1"/>
</dbReference>
<keyword evidence="10" id="KW-0413">Isomerase</keyword>
<feature type="domain" description="Alpha-D-phosphohexomutase alpha/beta/alpha" evidence="17">
    <location>
        <begin position="203"/>
        <end position="303"/>
    </location>
</feature>
<dbReference type="InterPro" id="IPR036900">
    <property type="entry name" value="A-D-PHexomutase_C_sf"/>
</dbReference>
<dbReference type="Gene3D" id="3.30.310.50">
    <property type="entry name" value="Alpha-D-phosphohexomutase, C-terminal domain"/>
    <property type="match status" value="1"/>
</dbReference>
<evidence type="ECO:0000256" key="13">
    <source>
        <dbReference type="ARBA" id="ARBA00041467"/>
    </source>
</evidence>
<dbReference type="Pfam" id="PF02878">
    <property type="entry name" value="PGM_PMM_I"/>
    <property type="match status" value="1"/>
</dbReference>
<evidence type="ECO:0000256" key="10">
    <source>
        <dbReference type="ARBA" id="ARBA00023235"/>
    </source>
</evidence>
<dbReference type="PANTHER" id="PTHR45745">
    <property type="entry name" value="PHOSPHOMANNOMUTASE 45A"/>
    <property type="match status" value="1"/>
</dbReference>
<sequence>MDLKEKLNQWLAFADEKTKNELTYVMNDEKEVEDRFYKDLAFGTGGLRGVMGAGSNRMNVYTVGRATLGLANYLADKFGSGASVAIAYDTRNNSSQFSLAAARILAAKGIKVYRYKYCIPVPVLSFTTRRLACSAGIMITASHNPKEYNGYKVYDETGCQICTEAAAELLSYIEKEDYASVAALLDQGGEITEIGDEILNDYYKAVSAQSLYTEKSDIKIVYTPLHGTGNIKVREMLKNFDVSVVKEQELPDGDFSTVRSPNPEEKDALNIAIEYAKEIGADLVLGTDPDCDRVGIAVRDANGEYTLFTGNQTGALLVKFVLTMKKDTLNEKSTLVKTIVTSELGANIARSFGLHIDETLTGFKYIGDKINQYEKDGNREFVIGYEESYGYLVGTYARDKDGVVSSMLICQMAAWYKAQGKTLIDGLNEIYGEYGYFLDALDPFVLKGKDGAEKISALMDTFRADGFSVFEGADKVLDYSKGIDDLPIENVLKFVWNDGSWVAVRPSGTEPKIKIYYSVREENRQKAHERLEKIRDRVKNIIEG</sequence>
<reference evidence="19" key="2">
    <citation type="submission" date="2021-04" db="EMBL/GenBank/DDBJ databases">
        <authorList>
            <person name="Gilroy R."/>
        </authorList>
    </citation>
    <scope>NUCLEOTIDE SEQUENCE</scope>
    <source>
        <strain evidence="19">421</strain>
    </source>
</reference>
<dbReference type="InterPro" id="IPR005845">
    <property type="entry name" value="A-D-PHexomutase_a/b/a-II"/>
</dbReference>
<gene>
    <name evidence="19" type="ORF">IAA48_04115</name>
</gene>
<keyword evidence="7" id="KW-0597">Phosphoprotein</keyword>
<feature type="domain" description="Alpha-D-phosphohexomutase C-terminal" evidence="15">
    <location>
        <begin position="482"/>
        <end position="522"/>
    </location>
</feature>
<dbReference type="Pfam" id="PF02880">
    <property type="entry name" value="PGM_PMM_III"/>
    <property type="match status" value="1"/>
</dbReference>
<dbReference type="PRINTS" id="PR00509">
    <property type="entry name" value="PGMPMM"/>
</dbReference>
<dbReference type="GO" id="GO:0000287">
    <property type="term" value="F:magnesium ion binding"/>
    <property type="evidence" value="ECO:0007669"/>
    <property type="project" value="InterPro"/>
</dbReference>
<evidence type="ECO:0000259" key="18">
    <source>
        <dbReference type="Pfam" id="PF02880"/>
    </source>
</evidence>
<evidence type="ECO:0000256" key="8">
    <source>
        <dbReference type="ARBA" id="ARBA00022723"/>
    </source>
</evidence>
<keyword evidence="8 14" id="KW-0479">Metal-binding</keyword>
<dbReference type="GO" id="GO:0006166">
    <property type="term" value="P:purine ribonucleoside salvage"/>
    <property type="evidence" value="ECO:0007669"/>
    <property type="project" value="TreeGrafter"/>
</dbReference>
<protein>
    <recommendedName>
        <fullName evidence="11">Phosphoglucomutase</fullName>
        <ecNumber evidence="6">5.4.2.2</ecNumber>
    </recommendedName>
    <alternativeName>
        <fullName evidence="13">Alpha-phosphoglucomutase</fullName>
    </alternativeName>
    <alternativeName>
        <fullName evidence="12">Glucose phosphomutase</fullName>
    </alternativeName>
</protein>
<evidence type="ECO:0000256" key="1">
    <source>
        <dbReference type="ARBA" id="ARBA00000443"/>
    </source>
</evidence>
<dbReference type="AlphaFoldDB" id="A0A9D1RDW2"/>
<dbReference type="PROSITE" id="PS00710">
    <property type="entry name" value="PGM_PMM"/>
    <property type="match status" value="1"/>
</dbReference>
<comment type="caution">
    <text evidence="19">The sequence shown here is derived from an EMBL/GenBank/DDBJ whole genome shotgun (WGS) entry which is preliminary data.</text>
</comment>
<comment type="pathway">
    <text evidence="3">Glycolipid metabolism; diglucosyl-diacylglycerol biosynthesis.</text>
</comment>
<dbReference type="Pfam" id="PF02879">
    <property type="entry name" value="PGM_PMM_II"/>
    <property type="match status" value="1"/>
</dbReference>
<evidence type="ECO:0000256" key="7">
    <source>
        <dbReference type="ARBA" id="ARBA00022553"/>
    </source>
</evidence>
<dbReference type="EMBL" id="DXGE01000017">
    <property type="protein sequence ID" value="HIW85660.1"/>
    <property type="molecule type" value="Genomic_DNA"/>
</dbReference>
<dbReference type="InterPro" id="IPR005846">
    <property type="entry name" value="A-D-PHexomutase_a/b/a-III"/>
</dbReference>
<evidence type="ECO:0000259" key="16">
    <source>
        <dbReference type="Pfam" id="PF02878"/>
    </source>
</evidence>
<evidence type="ECO:0000256" key="2">
    <source>
        <dbReference type="ARBA" id="ARBA00001946"/>
    </source>
</evidence>
<evidence type="ECO:0000256" key="9">
    <source>
        <dbReference type="ARBA" id="ARBA00022842"/>
    </source>
</evidence>
<evidence type="ECO:0000256" key="4">
    <source>
        <dbReference type="ARBA" id="ARBA00005189"/>
    </source>
</evidence>
<dbReference type="EC" id="5.4.2.2" evidence="6"/>
<keyword evidence="9 14" id="KW-0460">Magnesium</keyword>
<evidence type="ECO:0000256" key="5">
    <source>
        <dbReference type="ARBA" id="ARBA00010231"/>
    </source>
</evidence>
<dbReference type="SUPFAM" id="SSF55957">
    <property type="entry name" value="Phosphoglucomutase, C-terminal domain"/>
    <property type="match status" value="1"/>
</dbReference>
<evidence type="ECO:0000256" key="3">
    <source>
        <dbReference type="ARBA" id="ARBA00005164"/>
    </source>
</evidence>
<evidence type="ECO:0000256" key="6">
    <source>
        <dbReference type="ARBA" id="ARBA00012728"/>
    </source>
</evidence>
<feature type="domain" description="Alpha-D-phosphohexomutase alpha/beta/alpha" evidence="18">
    <location>
        <begin position="310"/>
        <end position="433"/>
    </location>
</feature>
<evidence type="ECO:0000256" key="14">
    <source>
        <dbReference type="RuleBase" id="RU004326"/>
    </source>
</evidence>
<dbReference type="GO" id="GO:0005975">
    <property type="term" value="P:carbohydrate metabolic process"/>
    <property type="evidence" value="ECO:0007669"/>
    <property type="project" value="InterPro"/>
</dbReference>
<evidence type="ECO:0000256" key="11">
    <source>
        <dbReference type="ARBA" id="ARBA00039995"/>
    </source>
</evidence>
<dbReference type="GO" id="GO:0008973">
    <property type="term" value="F:phosphopentomutase activity"/>
    <property type="evidence" value="ECO:0007669"/>
    <property type="project" value="TreeGrafter"/>
</dbReference>
<dbReference type="InterPro" id="IPR005844">
    <property type="entry name" value="A-D-PHexomutase_a/b/a-I"/>
</dbReference>
<comment type="pathway">
    <text evidence="4">Lipid metabolism.</text>
</comment>